<gene>
    <name evidence="5" type="ORF">ABV298_24410</name>
</gene>
<dbReference type="PANTHER" id="PTHR43280">
    <property type="entry name" value="ARAC-FAMILY TRANSCRIPTIONAL REGULATOR"/>
    <property type="match status" value="1"/>
</dbReference>
<dbReference type="RefSeq" id="WP_353718757.1">
    <property type="nucleotide sequence ID" value="NZ_CP159289.1"/>
</dbReference>
<feature type="domain" description="HTH araC/xylS-type" evidence="4">
    <location>
        <begin position="160"/>
        <end position="258"/>
    </location>
</feature>
<evidence type="ECO:0000256" key="3">
    <source>
        <dbReference type="ARBA" id="ARBA00023163"/>
    </source>
</evidence>
<keyword evidence="3" id="KW-0804">Transcription</keyword>
<proteinExistence type="predicted"/>
<dbReference type="PROSITE" id="PS01124">
    <property type="entry name" value="HTH_ARAC_FAMILY_2"/>
    <property type="match status" value="1"/>
</dbReference>
<evidence type="ECO:0000259" key="4">
    <source>
        <dbReference type="PROSITE" id="PS01124"/>
    </source>
</evidence>
<keyword evidence="2" id="KW-0238">DNA-binding</keyword>
<evidence type="ECO:0000313" key="5">
    <source>
        <dbReference type="EMBL" id="XCH23431.1"/>
    </source>
</evidence>
<organism evidence="5">
    <name type="scientific">Dyadobacter sp. 676</name>
    <dbReference type="NCBI Taxonomy" id="3088362"/>
    <lineage>
        <taxon>Bacteria</taxon>
        <taxon>Pseudomonadati</taxon>
        <taxon>Bacteroidota</taxon>
        <taxon>Cytophagia</taxon>
        <taxon>Cytophagales</taxon>
        <taxon>Spirosomataceae</taxon>
        <taxon>Dyadobacter</taxon>
    </lineage>
</organism>
<evidence type="ECO:0000256" key="2">
    <source>
        <dbReference type="ARBA" id="ARBA00023125"/>
    </source>
</evidence>
<accession>A0AAU8FIR4</accession>
<protein>
    <submittedName>
        <fullName evidence="5">AraC family transcriptional regulator</fullName>
    </submittedName>
</protein>
<keyword evidence="1" id="KW-0805">Transcription regulation</keyword>
<dbReference type="SUPFAM" id="SSF46689">
    <property type="entry name" value="Homeodomain-like"/>
    <property type="match status" value="2"/>
</dbReference>
<dbReference type="Gene3D" id="1.10.10.60">
    <property type="entry name" value="Homeodomain-like"/>
    <property type="match status" value="1"/>
</dbReference>
<reference evidence="5" key="1">
    <citation type="submission" date="2024-06" db="EMBL/GenBank/DDBJ databases">
        <title>Sequencing and assembly of the genome of Dyadobacter sp. strain 676, a symbiont of Cyamopsis tetragonoloba.</title>
        <authorList>
            <person name="Guro P."/>
            <person name="Sazanova A."/>
            <person name="Kuznetsova I."/>
            <person name="Belimov A."/>
            <person name="Safronova V."/>
        </authorList>
    </citation>
    <scope>NUCLEOTIDE SEQUENCE</scope>
    <source>
        <strain evidence="5">676</strain>
    </source>
</reference>
<dbReference type="Pfam" id="PF12833">
    <property type="entry name" value="HTH_18"/>
    <property type="match status" value="1"/>
</dbReference>
<name>A0AAU8FIR4_9BACT</name>
<dbReference type="GO" id="GO:0003700">
    <property type="term" value="F:DNA-binding transcription factor activity"/>
    <property type="evidence" value="ECO:0007669"/>
    <property type="project" value="InterPro"/>
</dbReference>
<dbReference type="AlphaFoldDB" id="A0AAU8FIR4"/>
<sequence length="263" mass="30222">MHSFTSEIENVTGKPCQHSNYNLTFVSWIDQVMVHTHDCYKLVASLDHSFNCQIDGKDYKNLNGFIVNQSVSHACEAPRATVLVSFIEPESTWGWKLKSILNDQPFVDLSLLLEKEEISGALPGNYGTLLNEELIPYANEFFDKLFATGDPDRRMDDRIARAVEYINQNLDSTLELDAIADLMCLSPERARHLFVEEMGTPFSQYVLWRRIKETLRAVIVDRSKFTQACLKSGFADQPHFNRVFKRIFGMVPKDLMLYSRILI</sequence>
<dbReference type="SMART" id="SM00342">
    <property type="entry name" value="HTH_ARAC"/>
    <property type="match status" value="1"/>
</dbReference>
<evidence type="ECO:0000256" key="1">
    <source>
        <dbReference type="ARBA" id="ARBA00023015"/>
    </source>
</evidence>
<dbReference type="InterPro" id="IPR009057">
    <property type="entry name" value="Homeodomain-like_sf"/>
</dbReference>
<dbReference type="PANTHER" id="PTHR43280:SF2">
    <property type="entry name" value="HTH-TYPE TRANSCRIPTIONAL REGULATOR EXSA"/>
    <property type="match status" value="1"/>
</dbReference>
<dbReference type="GO" id="GO:0043565">
    <property type="term" value="F:sequence-specific DNA binding"/>
    <property type="evidence" value="ECO:0007669"/>
    <property type="project" value="InterPro"/>
</dbReference>
<dbReference type="InterPro" id="IPR018060">
    <property type="entry name" value="HTH_AraC"/>
</dbReference>
<dbReference type="EMBL" id="CP159289">
    <property type="protein sequence ID" value="XCH23431.1"/>
    <property type="molecule type" value="Genomic_DNA"/>
</dbReference>